<dbReference type="Proteomes" id="UP001652663">
    <property type="component" value="Chromosome 14"/>
</dbReference>
<evidence type="ECO:0000256" key="1">
    <source>
        <dbReference type="SAM" id="MobiDB-lite"/>
    </source>
</evidence>
<organism evidence="2 3">
    <name type="scientific">Bos indicus</name>
    <name type="common">Zebu</name>
    <dbReference type="NCBI Taxonomy" id="9915"/>
    <lineage>
        <taxon>Eukaryota</taxon>
        <taxon>Metazoa</taxon>
        <taxon>Chordata</taxon>
        <taxon>Craniata</taxon>
        <taxon>Vertebrata</taxon>
        <taxon>Euteleostomi</taxon>
        <taxon>Mammalia</taxon>
        <taxon>Eutheria</taxon>
        <taxon>Laurasiatheria</taxon>
        <taxon>Artiodactyla</taxon>
        <taxon>Ruminantia</taxon>
        <taxon>Pecora</taxon>
        <taxon>Bovidae</taxon>
        <taxon>Bovinae</taxon>
        <taxon>Bos</taxon>
    </lineage>
</organism>
<dbReference type="RefSeq" id="XP_070659102.1">
    <property type="nucleotide sequence ID" value="XM_070803001.1"/>
</dbReference>
<accession>A0ABM4TGD0</accession>
<dbReference type="GeneID" id="139186996"/>
<keyword evidence="2" id="KW-1185">Reference proteome</keyword>
<feature type="region of interest" description="Disordered" evidence="1">
    <location>
        <begin position="1"/>
        <end position="39"/>
    </location>
</feature>
<proteinExistence type="predicted"/>
<gene>
    <name evidence="3" type="primary">C14H8orf90</name>
</gene>
<feature type="compositionally biased region" description="Pro residues" evidence="1">
    <location>
        <begin position="166"/>
        <end position="181"/>
    </location>
</feature>
<feature type="region of interest" description="Disordered" evidence="1">
    <location>
        <begin position="300"/>
        <end position="334"/>
    </location>
</feature>
<sequence>MASPCSGDPSPAGLPPCPVATPGETCGGGPAAPQEPPFPDIYGGDAQLWEAHFRGIGRAYRALGKEDDFAIRVLTEDFTLPFPFAWPPGPDPARGPLFYDPHDRTGFDFLLRGPGAPPPVLLRPLHSTAQAALRKRRLEQLALSYAHRALAPGPAWCCWRPCPPPRAAPSRGPRPPPPAGAPPGWKAASSMPQCCSPWSALIQGLRSSVVGGGTVMVLPGETLKGRCGLCSAWNDNEGGRADAGGSQPDEELPAQVRAAASALAQERGVGWPSGSLRSLAYALHPRPSCRDKTLRSPSFLCPMTRGSRDSASSTVLRPGGTCSEKEIAPRCPSA</sequence>
<reference evidence="3" key="1">
    <citation type="submission" date="2025-08" db="UniProtKB">
        <authorList>
            <consortium name="RefSeq"/>
        </authorList>
    </citation>
    <scope>IDENTIFICATION</scope>
    <source>
        <tissue evidence="3">Blood</tissue>
    </source>
</reference>
<evidence type="ECO:0000313" key="2">
    <source>
        <dbReference type="Proteomes" id="UP001652663"/>
    </source>
</evidence>
<evidence type="ECO:0000313" key="3">
    <source>
        <dbReference type="RefSeq" id="XP_070659102.1"/>
    </source>
</evidence>
<feature type="region of interest" description="Disordered" evidence="1">
    <location>
        <begin position="166"/>
        <end position="186"/>
    </location>
</feature>
<protein>
    <submittedName>
        <fullName evidence="3">LOW QUALITY PROTEIN: uncharacterized protein C8orf90 homolog</fullName>
    </submittedName>
</protein>
<name>A0ABM4TGD0_BOSIN</name>